<evidence type="ECO:0000256" key="3">
    <source>
        <dbReference type="ARBA" id="ARBA00019082"/>
    </source>
</evidence>
<keyword evidence="8" id="KW-0443">Lipid metabolism</keyword>
<reference evidence="14" key="1">
    <citation type="submission" date="2021-01" db="EMBL/GenBank/DDBJ databases">
        <authorList>
            <person name="Corre E."/>
            <person name="Pelletier E."/>
            <person name="Niang G."/>
            <person name="Scheremetjew M."/>
            <person name="Finn R."/>
            <person name="Kale V."/>
            <person name="Holt S."/>
            <person name="Cochrane G."/>
            <person name="Meng A."/>
            <person name="Brown T."/>
            <person name="Cohen L."/>
        </authorList>
    </citation>
    <scope>NUCLEOTIDE SEQUENCE</scope>
    <source>
        <strain evidence="14">Ras09</strain>
    </source>
</reference>
<proteinExistence type="inferred from homology"/>
<dbReference type="AlphaFoldDB" id="A0A7S3CMA4"/>
<evidence type="ECO:0000313" key="14">
    <source>
        <dbReference type="EMBL" id="CAE0232276.1"/>
    </source>
</evidence>
<protein>
    <recommendedName>
        <fullName evidence="3">Glycerophosphocholine acyltransferase 1</fullName>
    </recommendedName>
</protein>
<accession>A0A7S3CMA4</accession>
<feature type="transmembrane region" description="Helical" evidence="13">
    <location>
        <begin position="102"/>
        <end position="124"/>
    </location>
</feature>
<keyword evidence="10" id="KW-0594">Phospholipid biosynthesis</keyword>
<name>A0A7S3CMA4_9SPIT</name>
<evidence type="ECO:0000256" key="13">
    <source>
        <dbReference type="SAM" id="Phobius"/>
    </source>
</evidence>
<evidence type="ECO:0000256" key="2">
    <source>
        <dbReference type="ARBA" id="ARBA00006675"/>
    </source>
</evidence>
<evidence type="ECO:0000256" key="8">
    <source>
        <dbReference type="ARBA" id="ARBA00023098"/>
    </source>
</evidence>
<comment type="similarity">
    <text evidence="2">Belongs to the GPC1 family.</text>
</comment>
<dbReference type="PANTHER" id="PTHR31201:SF1">
    <property type="entry name" value="GLYCEROPHOSPHOCHOLINE ACYLTRANSFERASE 1"/>
    <property type="match status" value="1"/>
</dbReference>
<dbReference type="PANTHER" id="PTHR31201">
    <property type="entry name" value="OS01G0585100 PROTEIN"/>
    <property type="match status" value="1"/>
</dbReference>
<evidence type="ECO:0000256" key="7">
    <source>
        <dbReference type="ARBA" id="ARBA00022989"/>
    </source>
</evidence>
<feature type="transmembrane region" description="Helical" evidence="13">
    <location>
        <begin position="158"/>
        <end position="180"/>
    </location>
</feature>
<keyword evidence="4" id="KW-0444">Lipid biosynthesis</keyword>
<keyword evidence="5" id="KW-0808">Transferase</keyword>
<evidence type="ECO:0000256" key="4">
    <source>
        <dbReference type="ARBA" id="ARBA00022516"/>
    </source>
</evidence>
<dbReference type="GO" id="GO:0016020">
    <property type="term" value="C:membrane"/>
    <property type="evidence" value="ECO:0007669"/>
    <property type="project" value="UniProtKB-SubCell"/>
</dbReference>
<dbReference type="EMBL" id="HBIA01008037">
    <property type="protein sequence ID" value="CAE0232276.1"/>
    <property type="molecule type" value="Transcribed_RNA"/>
</dbReference>
<evidence type="ECO:0000256" key="10">
    <source>
        <dbReference type="ARBA" id="ARBA00023209"/>
    </source>
</evidence>
<feature type="transmembrane region" description="Helical" evidence="13">
    <location>
        <begin position="192"/>
        <end position="212"/>
    </location>
</feature>
<evidence type="ECO:0000256" key="9">
    <source>
        <dbReference type="ARBA" id="ARBA00023136"/>
    </source>
</evidence>
<keyword evidence="12" id="KW-0012">Acyltransferase</keyword>
<sequence length="233" mass="27866">MTDFCYMANALLIIFLAFLPQNDYLFKACFFFANGSLAVAVGAFRNQMVFHKYDNLTSLALHIFPQVTTWNLRWSTMPQEVGVAEELRRVTELDTTFSFKKFYLVPVSIYMVWVSIYFIINFVVAAKRIRKRNYDNMFLLYEKKEWAQKIMYKFGAGMAPFIFISAHMVFFILCHCFSILCFYSFEFHTFCIVFWLTWSVWNGSCFYMDYFSKKYEQSLQRMELVEQQLNEDK</sequence>
<keyword evidence="9 13" id="KW-0472">Membrane</keyword>
<evidence type="ECO:0000256" key="5">
    <source>
        <dbReference type="ARBA" id="ARBA00022679"/>
    </source>
</evidence>
<keyword evidence="6 13" id="KW-0812">Transmembrane</keyword>
<gene>
    <name evidence="14" type="ORF">SRAS04492_LOCUS4074</name>
</gene>
<evidence type="ECO:0000256" key="1">
    <source>
        <dbReference type="ARBA" id="ARBA00004141"/>
    </source>
</evidence>
<keyword evidence="7 13" id="KW-1133">Transmembrane helix</keyword>
<evidence type="ECO:0000256" key="12">
    <source>
        <dbReference type="ARBA" id="ARBA00023315"/>
    </source>
</evidence>
<dbReference type="Pfam" id="PF10998">
    <property type="entry name" value="DUF2838"/>
    <property type="match status" value="1"/>
</dbReference>
<dbReference type="GO" id="GO:0016746">
    <property type="term" value="F:acyltransferase activity"/>
    <property type="evidence" value="ECO:0007669"/>
    <property type="project" value="UniProtKB-KW"/>
</dbReference>
<dbReference type="InterPro" id="IPR021261">
    <property type="entry name" value="GPCAT"/>
</dbReference>
<evidence type="ECO:0000256" key="6">
    <source>
        <dbReference type="ARBA" id="ARBA00022692"/>
    </source>
</evidence>
<keyword evidence="11" id="KW-1208">Phospholipid metabolism</keyword>
<dbReference type="GO" id="GO:0006656">
    <property type="term" value="P:phosphatidylcholine biosynthetic process"/>
    <property type="evidence" value="ECO:0007669"/>
    <property type="project" value="TreeGrafter"/>
</dbReference>
<comment type="subcellular location">
    <subcellularLocation>
        <location evidence="1">Membrane</location>
        <topology evidence="1">Multi-pass membrane protein</topology>
    </subcellularLocation>
</comment>
<evidence type="ECO:0000256" key="11">
    <source>
        <dbReference type="ARBA" id="ARBA00023264"/>
    </source>
</evidence>
<organism evidence="14">
    <name type="scientific">Strombidium rassoulzadegani</name>
    <dbReference type="NCBI Taxonomy" id="1082188"/>
    <lineage>
        <taxon>Eukaryota</taxon>
        <taxon>Sar</taxon>
        <taxon>Alveolata</taxon>
        <taxon>Ciliophora</taxon>
        <taxon>Intramacronucleata</taxon>
        <taxon>Spirotrichea</taxon>
        <taxon>Oligotrichia</taxon>
        <taxon>Strombidiidae</taxon>
        <taxon>Strombidium</taxon>
    </lineage>
</organism>